<evidence type="ECO:0000313" key="2">
    <source>
        <dbReference type="Proteomes" id="UP000694257"/>
    </source>
</evidence>
<gene>
    <name evidence="1" type="ORF">KV110_07930</name>
</gene>
<reference evidence="1 2" key="1">
    <citation type="submission" date="2021-07" db="EMBL/GenBank/DDBJ databases">
        <title>Whole Genome Sequence of Nocardia Iowensis.</title>
        <authorList>
            <person name="Lamm A."/>
            <person name="Collins-Fairclough A.M."/>
            <person name="Bunk B."/>
            <person name="Sproer C."/>
        </authorList>
    </citation>
    <scope>NUCLEOTIDE SEQUENCE [LARGE SCALE GENOMIC DNA]</scope>
    <source>
        <strain evidence="1 2">NRRL 5646</strain>
    </source>
</reference>
<dbReference type="InterPro" id="IPR025350">
    <property type="entry name" value="DUF4254"/>
</dbReference>
<sequence>MQTGDRPGDHLVTKLARALAQLHHTRRAQPERAAEIDRRRSEIVTVIDGWVAHQLAPRRTRDRTTESLGTAVDRMAAAQVLADHLLMTAEKVAEQRVHAAWTRLAALANDWTDLAREFDARRPRSIERR</sequence>
<dbReference type="EMBL" id="CP078145">
    <property type="protein sequence ID" value="QXN95393.1"/>
    <property type="molecule type" value="Genomic_DNA"/>
</dbReference>
<dbReference type="Pfam" id="PF14063">
    <property type="entry name" value="DUF4254"/>
    <property type="match status" value="1"/>
</dbReference>
<organism evidence="1 2">
    <name type="scientific">Nocardia iowensis</name>
    <dbReference type="NCBI Taxonomy" id="204891"/>
    <lineage>
        <taxon>Bacteria</taxon>
        <taxon>Bacillati</taxon>
        <taxon>Actinomycetota</taxon>
        <taxon>Actinomycetes</taxon>
        <taxon>Mycobacteriales</taxon>
        <taxon>Nocardiaceae</taxon>
        <taxon>Nocardia</taxon>
    </lineage>
</organism>
<evidence type="ECO:0000313" key="1">
    <source>
        <dbReference type="EMBL" id="QXN95393.1"/>
    </source>
</evidence>
<keyword evidence="2" id="KW-1185">Reference proteome</keyword>
<proteinExistence type="predicted"/>
<name>A0ABX8S0G1_NOCIO</name>
<accession>A0ABX8S0G1</accession>
<dbReference type="Proteomes" id="UP000694257">
    <property type="component" value="Chromosome"/>
</dbReference>
<protein>
    <submittedName>
        <fullName evidence="1">DUF4254 domain-containing protein</fullName>
    </submittedName>
</protein>